<dbReference type="PANTHER" id="PTHR14950:SF62">
    <property type="entry name" value="DICER-LIKE PROTEIN 1"/>
    <property type="match status" value="1"/>
</dbReference>
<evidence type="ECO:0000256" key="17">
    <source>
        <dbReference type="PROSITE-ProRule" id="PRU00657"/>
    </source>
</evidence>
<feature type="domain" description="Helicase C-terminal" evidence="22">
    <location>
        <begin position="452"/>
        <end position="623"/>
    </location>
</feature>
<dbReference type="SMART" id="SM00535">
    <property type="entry name" value="RIBOc"/>
    <property type="match status" value="2"/>
</dbReference>
<dbReference type="GO" id="GO:0004525">
    <property type="term" value="F:ribonuclease III activity"/>
    <property type="evidence" value="ECO:0007669"/>
    <property type="project" value="InterPro"/>
</dbReference>
<dbReference type="GO" id="GO:0005737">
    <property type="term" value="C:cytoplasm"/>
    <property type="evidence" value="ECO:0007669"/>
    <property type="project" value="TreeGrafter"/>
</dbReference>
<evidence type="ECO:0000313" key="25">
    <source>
        <dbReference type="Proteomes" id="UP000800235"/>
    </source>
</evidence>
<evidence type="ECO:0000259" key="22">
    <source>
        <dbReference type="PROSITE" id="PS51194"/>
    </source>
</evidence>
<comment type="similarity">
    <text evidence="16 17">Belongs to the helicase family. Dicer subfamily.</text>
</comment>
<feature type="domain" description="RNase III" evidence="19">
    <location>
        <begin position="1084"/>
        <end position="1200"/>
    </location>
</feature>
<gene>
    <name evidence="24" type="ORF">EJ08DRAFT_737408</name>
</gene>
<protein>
    <recommendedName>
        <fullName evidence="3">Dicer-like protein 1</fullName>
    </recommendedName>
</protein>
<dbReference type="InterPro" id="IPR000999">
    <property type="entry name" value="RNase_III_dom"/>
</dbReference>
<dbReference type="CDD" id="cd00593">
    <property type="entry name" value="RIBOc"/>
    <property type="match status" value="2"/>
</dbReference>
<dbReference type="PROSITE" id="PS51327">
    <property type="entry name" value="DICER_DSRBF"/>
    <property type="match status" value="1"/>
</dbReference>
<sequence length="1560" mass="177037">MALIAAMLDDNDDPMDISNIPELDINPDEIMELQLQEKQDAEPYDQFEGDDPDDESSKPHAAQTISEKRQLQNAIFNDYVRDAAKKIAKESQVEETRHKKDEELSIGSILAKQQTSFIKDPREYQIELFDRAKSENVIAVLDTGSGKTLIAVLLLKHVLEKEMQDREDGLAPRISFFLVPSVALVFQQHSVLDCNLPHQISRRYGSMGTDGLEKKAWEKHLGSDMVIVCTAEILHQCLIHSFVKMEQINLLVFDEAHHAKNNHPYAKIIRDFYVAAESSTQRPRIFGMTASPVNAKVNIVDAARELEDLLQCKIATFPISDEYKNKAKEVIAYYPRLKDAFETPLYQKLYTEFGGMPTFEKLFKTAKDASRNIGAWGSDQFWSFALKDEQMKKAEAKVVREYNQHPGEKSVEDHNNDMELLRCAASVVSNHRFRAPTATKADLSDKVRVLNAILQMHYEEPTDGRCIIFCTRRSTARLLYEIFLAIGGDNLRPGLLTGLSKTMGALSLSFREQVLTLKQFRAGEKNCLFATSVAEEGLDIPDCNLVIRFDLYRTMIEYIQSKGRARHVNSKFIDLLEKDNLGHRQAFADARKGTEAMRTWCDDLPADRVIGSNDVPLPEDELIGRRYQTGIGAKLTYNAALGVLDLFTSRLSYRDNVLPPRPHYIASVEAGQYVYEVVLPETSPIRSIRGRRYRRKMVAKQSAAFEMILALIAKKEIDENLLSIHKKIAPIHANASIGMSDKKGNKYPVRMKPSLWEQGRGTLPAEVYLTILDVSDGLDRPYQPLGLVTRAKLPDFPQFPIFLNTGRVTQVITKTLNRALHVDEQCIDHMTVFTHRFWKDVNNKIFEVDGAKMSYWVVPINPTITPTLIPERPTECIDWEAIVLVNQCEEMAWTPDMPNDFLEGKFVVDRESGGGRFFFVRHEPSLTPLDPVPAGVVKPWGPGGKTRKDILDYSNSLWGKGRAYMRTLWKIDQPVFEAEMIILHQNMLAEPPPKGKKEGERITKAYLCPEPMRISALPPTAVAMWLLFPAIIHRLEEYLISLEACSIANVKITPALALEALTKDSDNSGDHNEEKINFRPGMGNNYERLEFIGDCFLKMATSISLFGHFPDDNEFDYHVKRMLMLCNKNLFQTALSEDMKLAEYVRSLAFDRATWYPDNLVMLKGKGQRNRGQEHEQRLGDKTVADICESFIGAAFVQYDQPGQPWTPEMWTPAVHAVTTFVRSEDHTMTKWSDYLKNYKIPAYQVAEVTAAQADMAAQIEEAHPYHFNYPRLLRSAFSHPSHPYSWELIPSYQRLEFLGDSLLDTACVTYLFYKYPDKDPQWLTEHKMAMVANKFLGALCVKLGFHRHLKHSHAQVQFGIQQYVSEVQDAMETSGGAVDYWIGVKDPPKCLPDMVESYIGAIFVDSSFNYQPVQSFFDTHILPFFTDMTLYDTFANNHPTTHLHNLLSINLGCSDYRLFSRELPLESVGCKPRVMSALMIHDKVVVDAVRESSRYAKTAASKKALDLLEGLAPFEFRGRFGCDCKQKDGEEDVAMGNGGKDGEERREMGVKVVDLGTAV</sequence>
<dbReference type="OrthoDB" id="416741at2759"/>
<proteinExistence type="inferred from homology"/>
<dbReference type="GO" id="GO:0046872">
    <property type="term" value="F:metal ion binding"/>
    <property type="evidence" value="ECO:0007669"/>
    <property type="project" value="UniProtKB-KW"/>
</dbReference>
<evidence type="ECO:0000256" key="10">
    <source>
        <dbReference type="ARBA" id="ARBA00022833"/>
    </source>
</evidence>
<dbReference type="Gene3D" id="3.30.160.380">
    <property type="entry name" value="Dicer dimerisation domain"/>
    <property type="match status" value="1"/>
</dbReference>
<keyword evidence="8" id="KW-0378">Hydrolase</keyword>
<dbReference type="InterPro" id="IPR001650">
    <property type="entry name" value="Helicase_C-like"/>
</dbReference>
<comment type="caution">
    <text evidence="24">The sequence shown here is derived from an EMBL/GenBank/DDBJ whole genome shotgun (WGS) entry which is preliminary data.</text>
</comment>
<dbReference type="GO" id="GO:0051607">
    <property type="term" value="P:defense response to virus"/>
    <property type="evidence" value="ECO:0007669"/>
    <property type="project" value="UniProtKB-KW"/>
</dbReference>
<dbReference type="InterPro" id="IPR005034">
    <property type="entry name" value="Dicer_dimerisation"/>
</dbReference>
<evidence type="ECO:0000256" key="5">
    <source>
        <dbReference type="ARBA" id="ARBA00022723"/>
    </source>
</evidence>
<dbReference type="Pfam" id="PF00271">
    <property type="entry name" value="Helicase_C"/>
    <property type="match status" value="1"/>
</dbReference>
<dbReference type="CDD" id="cd18034">
    <property type="entry name" value="DEXHc_dicer"/>
    <property type="match status" value="1"/>
</dbReference>
<evidence type="ECO:0000256" key="16">
    <source>
        <dbReference type="ARBA" id="ARBA00035116"/>
    </source>
</evidence>
<keyword evidence="13 17" id="KW-0694">RNA-binding</keyword>
<dbReference type="Pfam" id="PF00270">
    <property type="entry name" value="DEAD"/>
    <property type="match status" value="1"/>
</dbReference>
<evidence type="ECO:0000256" key="7">
    <source>
        <dbReference type="ARBA" id="ARBA00022741"/>
    </source>
</evidence>
<feature type="region of interest" description="Disordered" evidence="18">
    <location>
        <begin position="31"/>
        <end position="66"/>
    </location>
</feature>
<evidence type="ECO:0000256" key="9">
    <source>
        <dbReference type="ARBA" id="ARBA00022806"/>
    </source>
</evidence>
<dbReference type="InterPro" id="IPR036389">
    <property type="entry name" value="RNase_III_sf"/>
</dbReference>
<feature type="domain" description="PAZ" evidence="20">
    <location>
        <begin position="880"/>
        <end position="1016"/>
    </location>
</feature>
<dbReference type="PANTHER" id="PTHR14950">
    <property type="entry name" value="DICER-RELATED"/>
    <property type="match status" value="1"/>
</dbReference>
<keyword evidence="14" id="KW-0051">Antiviral defense</keyword>
<dbReference type="GO" id="GO:0003723">
    <property type="term" value="F:RNA binding"/>
    <property type="evidence" value="ECO:0007669"/>
    <property type="project" value="UniProtKB-UniRule"/>
</dbReference>
<dbReference type="Pfam" id="PF24995">
    <property type="entry name" value="DSRM_2"/>
    <property type="match status" value="1"/>
</dbReference>
<dbReference type="FunFam" id="1.10.1520.10:FF:000015">
    <property type="entry name" value="Dicer-like protein 1"/>
    <property type="match status" value="1"/>
</dbReference>
<keyword evidence="25" id="KW-1185">Reference proteome</keyword>
<feature type="domain" description="RNase III" evidence="19">
    <location>
        <begin position="1257"/>
        <end position="1408"/>
    </location>
</feature>
<dbReference type="Gene3D" id="3.40.50.300">
    <property type="entry name" value="P-loop containing nucleotide triphosphate hydrolases"/>
    <property type="match status" value="2"/>
</dbReference>
<feature type="domain" description="Dicer dsRNA-binding fold" evidence="23">
    <location>
        <begin position="640"/>
        <end position="731"/>
    </location>
</feature>
<accession>A0A9P4NJ82</accession>
<evidence type="ECO:0000256" key="8">
    <source>
        <dbReference type="ARBA" id="ARBA00022801"/>
    </source>
</evidence>
<dbReference type="CDD" id="cd18802">
    <property type="entry name" value="SF2_C_dicer"/>
    <property type="match status" value="1"/>
</dbReference>
<comment type="cofactor">
    <cofactor evidence="2">
        <name>Mg(2+)</name>
        <dbReference type="ChEBI" id="CHEBI:18420"/>
    </cofactor>
</comment>
<dbReference type="EMBL" id="MU007080">
    <property type="protein sequence ID" value="KAF2423592.1"/>
    <property type="molecule type" value="Genomic_DNA"/>
</dbReference>
<dbReference type="InterPro" id="IPR003100">
    <property type="entry name" value="PAZ_dom"/>
</dbReference>
<evidence type="ECO:0000259" key="21">
    <source>
        <dbReference type="PROSITE" id="PS51192"/>
    </source>
</evidence>
<dbReference type="PROSITE" id="PS00517">
    <property type="entry name" value="RNASE_3_1"/>
    <property type="match status" value="1"/>
</dbReference>
<evidence type="ECO:0000256" key="12">
    <source>
        <dbReference type="ARBA" id="ARBA00022842"/>
    </source>
</evidence>
<dbReference type="InterPro" id="IPR011545">
    <property type="entry name" value="DEAD/DEAH_box_helicase_dom"/>
</dbReference>
<dbReference type="SMART" id="SM00490">
    <property type="entry name" value="HELICc"/>
    <property type="match status" value="1"/>
</dbReference>
<dbReference type="Proteomes" id="UP000800235">
    <property type="component" value="Unassembled WGS sequence"/>
</dbReference>
<evidence type="ECO:0000256" key="1">
    <source>
        <dbReference type="ARBA" id="ARBA00001936"/>
    </source>
</evidence>
<dbReference type="SMART" id="SM00487">
    <property type="entry name" value="DEXDc"/>
    <property type="match status" value="1"/>
</dbReference>
<dbReference type="Pfam" id="PF03368">
    <property type="entry name" value="Dicer_dimer"/>
    <property type="match status" value="1"/>
</dbReference>
<dbReference type="PROSITE" id="PS51194">
    <property type="entry name" value="HELICASE_CTER"/>
    <property type="match status" value="1"/>
</dbReference>
<evidence type="ECO:0000256" key="13">
    <source>
        <dbReference type="ARBA" id="ARBA00022884"/>
    </source>
</evidence>
<keyword evidence="5" id="KW-0479">Metal-binding</keyword>
<dbReference type="PROSITE" id="PS51192">
    <property type="entry name" value="HELICASE_ATP_BIND_1"/>
    <property type="match status" value="1"/>
</dbReference>
<dbReference type="InterPro" id="IPR027417">
    <property type="entry name" value="P-loop_NTPase"/>
</dbReference>
<keyword evidence="12" id="KW-0460">Magnesium</keyword>
<dbReference type="SUPFAM" id="SSF69065">
    <property type="entry name" value="RNase III domain-like"/>
    <property type="match status" value="2"/>
</dbReference>
<dbReference type="InterPro" id="IPR038248">
    <property type="entry name" value="Dicer_dimer_sf"/>
</dbReference>
<keyword evidence="7" id="KW-0547">Nucleotide-binding</keyword>
<comment type="cofactor">
    <cofactor evidence="1">
        <name>Mn(2+)</name>
        <dbReference type="ChEBI" id="CHEBI:29035"/>
    </cofactor>
</comment>
<keyword evidence="6" id="KW-0677">Repeat</keyword>
<evidence type="ECO:0000259" key="19">
    <source>
        <dbReference type="PROSITE" id="PS50142"/>
    </source>
</evidence>
<evidence type="ECO:0000256" key="2">
    <source>
        <dbReference type="ARBA" id="ARBA00001946"/>
    </source>
</evidence>
<reference evidence="24" key="1">
    <citation type="journal article" date="2020" name="Stud. Mycol.">
        <title>101 Dothideomycetes genomes: a test case for predicting lifestyles and emergence of pathogens.</title>
        <authorList>
            <person name="Haridas S."/>
            <person name="Albert R."/>
            <person name="Binder M."/>
            <person name="Bloem J."/>
            <person name="Labutti K."/>
            <person name="Salamov A."/>
            <person name="Andreopoulos B."/>
            <person name="Baker S."/>
            <person name="Barry K."/>
            <person name="Bills G."/>
            <person name="Bluhm B."/>
            <person name="Cannon C."/>
            <person name="Castanera R."/>
            <person name="Culley D."/>
            <person name="Daum C."/>
            <person name="Ezra D."/>
            <person name="Gonzalez J."/>
            <person name="Henrissat B."/>
            <person name="Kuo A."/>
            <person name="Liang C."/>
            <person name="Lipzen A."/>
            <person name="Lutzoni F."/>
            <person name="Magnuson J."/>
            <person name="Mondo S."/>
            <person name="Nolan M."/>
            <person name="Ohm R."/>
            <person name="Pangilinan J."/>
            <person name="Park H.-J."/>
            <person name="Ramirez L."/>
            <person name="Alfaro M."/>
            <person name="Sun H."/>
            <person name="Tritt A."/>
            <person name="Yoshinaga Y."/>
            <person name="Zwiers L.-H."/>
            <person name="Turgeon B."/>
            <person name="Goodwin S."/>
            <person name="Spatafora J."/>
            <person name="Crous P."/>
            <person name="Grigoriev I."/>
        </authorList>
    </citation>
    <scope>NUCLEOTIDE SEQUENCE</scope>
    <source>
        <strain evidence="24">CBS 130266</strain>
    </source>
</reference>
<dbReference type="GO" id="GO:0030422">
    <property type="term" value="P:siRNA processing"/>
    <property type="evidence" value="ECO:0007669"/>
    <property type="project" value="TreeGrafter"/>
</dbReference>
<evidence type="ECO:0000256" key="11">
    <source>
        <dbReference type="ARBA" id="ARBA00022840"/>
    </source>
</evidence>
<feature type="domain" description="Helicase ATP-binding" evidence="21">
    <location>
        <begin position="128"/>
        <end position="310"/>
    </location>
</feature>
<dbReference type="GO" id="GO:0005524">
    <property type="term" value="F:ATP binding"/>
    <property type="evidence" value="ECO:0007669"/>
    <property type="project" value="UniProtKB-KW"/>
</dbReference>
<dbReference type="PROSITE" id="PS50821">
    <property type="entry name" value="PAZ"/>
    <property type="match status" value="1"/>
</dbReference>
<dbReference type="InterPro" id="IPR056755">
    <property type="entry name" value="DSRM_2"/>
</dbReference>
<dbReference type="InterPro" id="IPR014001">
    <property type="entry name" value="Helicase_ATP-bd"/>
</dbReference>
<dbReference type="GO" id="GO:0050688">
    <property type="term" value="P:regulation of defense response to virus"/>
    <property type="evidence" value="ECO:0007669"/>
    <property type="project" value="UniProtKB-KW"/>
</dbReference>
<dbReference type="GO" id="GO:0005634">
    <property type="term" value="C:nucleus"/>
    <property type="evidence" value="ECO:0007669"/>
    <property type="project" value="TreeGrafter"/>
</dbReference>
<evidence type="ECO:0000259" key="20">
    <source>
        <dbReference type="PROSITE" id="PS50821"/>
    </source>
</evidence>
<keyword evidence="9" id="KW-0347">Helicase</keyword>
<evidence type="ECO:0000256" key="18">
    <source>
        <dbReference type="SAM" id="MobiDB-lite"/>
    </source>
</evidence>
<keyword evidence="15" id="KW-0464">Manganese</keyword>
<evidence type="ECO:0000256" key="6">
    <source>
        <dbReference type="ARBA" id="ARBA00022737"/>
    </source>
</evidence>
<name>A0A9P4NJ82_9PEZI</name>
<evidence type="ECO:0000313" key="24">
    <source>
        <dbReference type="EMBL" id="KAF2423592.1"/>
    </source>
</evidence>
<dbReference type="GO" id="GO:0004386">
    <property type="term" value="F:helicase activity"/>
    <property type="evidence" value="ECO:0007669"/>
    <property type="project" value="UniProtKB-KW"/>
</dbReference>
<keyword evidence="11" id="KW-0067">ATP-binding</keyword>
<evidence type="ECO:0000256" key="3">
    <source>
        <dbReference type="ARBA" id="ARBA00020797"/>
    </source>
</evidence>
<keyword evidence="4" id="KW-0930">Antiviral protein</keyword>
<keyword evidence="10" id="KW-0862">Zinc</keyword>
<evidence type="ECO:0000256" key="15">
    <source>
        <dbReference type="ARBA" id="ARBA00023211"/>
    </source>
</evidence>
<dbReference type="Gene3D" id="1.10.1520.10">
    <property type="entry name" value="Ribonuclease III domain"/>
    <property type="match status" value="2"/>
</dbReference>
<evidence type="ECO:0000256" key="4">
    <source>
        <dbReference type="ARBA" id="ARBA00022721"/>
    </source>
</evidence>
<evidence type="ECO:0000259" key="23">
    <source>
        <dbReference type="PROSITE" id="PS51327"/>
    </source>
</evidence>
<evidence type="ECO:0000256" key="14">
    <source>
        <dbReference type="ARBA" id="ARBA00023118"/>
    </source>
</evidence>
<organism evidence="24 25">
    <name type="scientific">Tothia fuscella</name>
    <dbReference type="NCBI Taxonomy" id="1048955"/>
    <lineage>
        <taxon>Eukaryota</taxon>
        <taxon>Fungi</taxon>
        <taxon>Dikarya</taxon>
        <taxon>Ascomycota</taxon>
        <taxon>Pezizomycotina</taxon>
        <taxon>Dothideomycetes</taxon>
        <taxon>Pleosporomycetidae</taxon>
        <taxon>Venturiales</taxon>
        <taxon>Cylindrosympodiaceae</taxon>
        <taxon>Tothia</taxon>
    </lineage>
</organism>
<feature type="compositionally biased region" description="Acidic residues" evidence="18">
    <location>
        <begin position="42"/>
        <end position="54"/>
    </location>
</feature>
<dbReference type="PROSITE" id="PS50142">
    <property type="entry name" value="RNASE_3_2"/>
    <property type="match status" value="2"/>
</dbReference>
<dbReference type="Pfam" id="PF00636">
    <property type="entry name" value="Ribonuclease_3"/>
    <property type="match status" value="2"/>
</dbReference>
<dbReference type="SUPFAM" id="SSF52540">
    <property type="entry name" value="P-loop containing nucleoside triphosphate hydrolases"/>
    <property type="match status" value="1"/>
</dbReference>